<proteinExistence type="predicted"/>
<comment type="caution">
    <text evidence="2">The sequence shown here is derived from an EMBL/GenBank/DDBJ whole genome shotgun (WGS) entry which is preliminary data.</text>
</comment>
<feature type="compositionally biased region" description="Basic and acidic residues" evidence="1">
    <location>
        <begin position="30"/>
        <end position="45"/>
    </location>
</feature>
<dbReference type="EMBL" id="BJWL01000022">
    <property type="protein sequence ID" value="GFZ11472.1"/>
    <property type="molecule type" value="Genomic_DNA"/>
</dbReference>
<feature type="region of interest" description="Disordered" evidence="1">
    <location>
        <begin position="1"/>
        <end position="66"/>
    </location>
</feature>
<evidence type="ECO:0000313" key="2">
    <source>
        <dbReference type="EMBL" id="GFZ11472.1"/>
    </source>
</evidence>
<evidence type="ECO:0000256" key="1">
    <source>
        <dbReference type="SAM" id="MobiDB-lite"/>
    </source>
</evidence>
<keyword evidence="3" id="KW-1185">Reference proteome</keyword>
<gene>
    <name evidence="2" type="ORF">Acr_22g0008700</name>
</gene>
<dbReference type="AlphaFoldDB" id="A0A7J0GL29"/>
<dbReference type="Proteomes" id="UP000585474">
    <property type="component" value="Unassembled WGS sequence"/>
</dbReference>
<accession>A0A7J0GL29</accession>
<organism evidence="2 3">
    <name type="scientific">Actinidia rufa</name>
    <dbReference type="NCBI Taxonomy" id="165716"/>
    <lineage>
        <taxon>Eukaryota</taxon>
        <taxon>Viridiplantae</taxon>
        <taxon>Streptophyta</taxon>
        <taxon>Embryophyta</taxon>
        <taxon>Tracheophyta</taxon>
        <taxon>Spermatophyta</taxon>
        <taxon>Magnoliopsida</taxon>
        <taxon>eudicotyledons</taxon>
        <taxon>Gunneridae</taxon>
        <taxon>Pentapetalae</taxon>
        <taxon>asterids</taxon>
        <taxon>Ericales</taxon>
        <taxon>Actinidiaceae</taxon>
        <taxon>Actinidia</taxon>
    </lineage>
</organism>
<protein>
    <submittedName>
        <fullName evidence="2">Uncharacterized protein</fullName>
    </submittedName>
</protein>
<name>A0A7J0GL29_9ERIC</name>
<evidence type="ECO:0000313" key="3">
    <source>
        <dbReference type="Proteomes" id="UP000585474"/>
    </source>
</evidence>
<sequence length="66" mass="6328">MTKVPGDGGNTVDVGGRDRGEINGVGVSDRGGEMADAKGWGREDAGGGDVAGGGGMEGDDGGSLSF</sequence>
<feature type="compositionally biased region" description="Gly residues" evidence="1">
    <location>
        <begin position="47"/>
        <end position="56"/>
    </location>
</feature>
<reference evidence="2 3" key="1">
    <citation type="submission" date="2019-07" db="EMBL/GenBank/DDBJ databases">
        <title>De Novo Assembly of kiwifruit Actinidia rufa.</title>
        <authorList>
            <person name="Sugita-Konishi S."/>
            <person name="Sato K."/>
            <person name="Mori E."/>
            <person name="Abe Y."/>
            <person name="Kisaki G."/>
            <person name="Hamano K."/>
            <person name="Suezawa K."/>
            <person name="Otani M."/>
            <person name="Fukuda T."/>
            <person name="Manabe T."/>
            <person name="Gomi K."/>
            <person name="Tabuchi M."/>
            <person name="Akimitsu K."/>
            <person name="Kataoka I."/>
        </authorList>
    </citation>
    <scope>NUCLEOTIDE SEQUENCE [LARGE SCALE GENOMIC DNA]</scope>
    <source>
        <strain evidence="3">cv. Fuchu</strain>
    </source>
</reference>